<comment type="caution">
    <text evidence="2">The sequence shown here is derived from an EMBL/GenBank/DDBJ whole genome shotgun (WGS) entry which is preliminary data.</text>
</comment>
<dbReference type="Pfam" id="PF13186">
    <property type="entry name" value="SPASM"/>
    <property type="match status" value="1"/>
</dbReference>
<evidence type="ECO:0000313" key="2">
    <source>
        <dbReference type="EMBL" id="KAA6348947.1"/>
    </source>
</evidence>
<dbReference type="InterPro" id="IPR058240">
    <property type="entry name" value="rSAM_sf"/>
</dbReference>
<gene>
    <name evidence="2" type="ORF">EZS27_003658</name>
</gene>
<dbReference type="SUPFAM" id="SSF102114">
    <property type="entry name" value="Radical SAM enzymes"/>
    <property type="match status" value="1"/>
</dbReference>
<feature type="domain" description="4Fe4S-binding SPASM" evidence="1">
    <location>
        <begin position="32"/>
        <end position="87"/>
    </location>
</feature>
<dbReference type="EMBL" id="SNRY01000057">
    <property type="protein sequence ID" value="KAA6348947.1"/>
    <property type="molecule type" value="Genomic_DNA"/>
</dbReference>
<organism evidence="2">
    <name type="scientific">termite gut metagenome</name>
    <dbReference type="NCBI Taxonomy" id="433724"/>
    <lineage>
        <taxon>unclassified sequences</taxon>
        <taxon>metagenomes</taxon>
        <taxon>organismal metagenomes</taxon>
    </lineage>
</organism>
<sequence length="115" mass="13270">MLTICKPEFDENSGYEGKVRNSFFSCNAGICIGSVLADGSISACPSIRSNFCQGNIYQDDFWEVWTNRFQLFRDRTWMKNGQCSGCKFFRYCEGNGMHLRNDNGDLLFCHHKRIL</sequence>
<dbReference type="AlphaFoldDB" id="A0A5J4SSF8"/>
<dbReference type="InterPro" id="IPR023885">
    <property type="entry name" value="4Fe4S-binding_SPASM_dom"/>
</dbReference>
<dbReference type="Gene3D" id="3.20.20.70">
    <property type="entry name" value="Aldolase class I"/>
    <property type="match status" value="1"/>
</dbReference>
<accession>A0A5J4SSF8</accession>
<dbReference type="NCBIfam" id="TIGR04085">
    <property type="entry name" value="rSAM_more_4Fe4S"/>
    <property type="match status" value="1"/>
</dbReference>
<reference evidence="2" key="1">
    <citation type="submission" date="2019-03" db="EMBL/GenBank/DDBJ databases">
        <title>Single cell metagenomics reveals metabolic interactions within the superorganism composed of flagellate Streblomastix strix and complex community of Bacteroidetes bacteria on its surface.</title>
        <authorList>
            <person name="Treitli S.C."/>
            <person name="Kolisko M."/>
            <person name="Husnik F."/>
            <person name="Keeling P."/>
            <person name="Hampl V."/>
        </authorList>
    </citation>
    <scope>NUCLEOTIDE SEQUENCE</scope>
    <source>
        <strain evidence="2">STM</strain>
    </source>
</reference>
<protein>
    <recommendedName>
        <fullName evidence="1">4Fe4S-binding SPASM domain-containing protein</fullName>
    </recommendedName>
</protein>
<evidence type="ECO:0000259" key="1">
    <source>
        <dbReference type="Pfam" id="PF13186"/>
    </source>
</evidence>
<name>A0A5J4SSF8_9ZZZZ</name>
<dbReference type="InterPro" id="IPR013785">
    <property type="entry name" value="Aldolase_TIM"/>
</dbReference>
<proteinExistence type="predicted"/>